<accession>A0AAE0S116</accession>
<reference evidence="1" key="3">
    <citation type="submission" date="2023-05" db="EMBL/GenBank/DDBJ databases">
        <authorList>
            <person name="Smith C.H."/>
        </authorList>
    </citation>
    <scope>NUCLEOTIDE SEQUENCE</scope>
    <source>
        <strain evidence="1">CHS0354</strain>
        <tissue evidence="1">Mantle</tissue>
    </source>
</reference>
<organism evidence="1 2">
    <name type="scientific">Potamilus streckersoni</name>
    <dbReference type="NCBI Taxonomy" id="2493646"/>
    <lineage>
        <taxon>Eukaryota</taxon>
        <taxon>Metazoa</taxon>
        <taxon>Spiralia</taxon>
        <taxon>Lophotrochozoa</taxon>
        <taxon>Mollusca</taxon>
        <taxon>Bivalvia</taxon>
        <taxon>Autobranchia</taxon>
        <taxon>Heteroconchia</taxon>
        <taxon>Palaeoheterodonta</taxon>
        <taxon>Unionida</taxon>
        <taxon>Unionoidea</taxon>
        <taxon>Unionidae</taxon>
        <taxon>Ambleminae</taxon>
        <taxon>Lampsilini</taxon>
        <taxon>Potamilus</taxon>
    </lineage>
</organism>
<protein>
    <submittedName>
        <fullName evidence="1">Uncharacterized protein</fullName>
    </submittedName>
</protein>
<gene>
    <name evidence="1" type="ORF">CHS0354_040350</name>
</gene>
<reference evidence="1" key="1">
    <citation type="journal article" date="2021" name="Genome Biol. Evol.">
        <title>A High-Quality Reference Genome for a Parasitic Bivalve with Doubly Uniparental Inheritance (Bivalvia: Unionida).</title>
        <authorList>
            <person name="Smith C.H."/>
        </authorList>
    </citation>
    <scope>NUCLEOTIDE SEQUENCE</scope>
    <source>
        <strain evidence="1">CHS0354</strain>
    </source>
</reference>
<keyword evidence="2" id="KW-1185">Reference proteome</keyword>
<dbReference type="AlphaFoldDB" id="A0AAE0S116"/>
<reference evidence="1" key="2">
    <citation type="journal article" date="2021" name="Genome Biol. Evol.">
        <title>Developing a high-quality reference genome for a parasitic bivalve with doubly uniparental inheritance (Bivalvia: Unionida).</title>
        <authorList>
            <person name="Smith C.H."/>
        </authorList>
    </citation>
    <scope>NUCLEOTIDE SEQUENCE</scope>
    <source>
        <strain evidence="1">CHS0354</strain>
        <tissue evidence="1">Mantle</tissue>
    </source>
</reference>
<dbReference type="EMBL" id="JAEAOA010002335">
    <property type="protein sequence ID" value="KAK3583386.1"/>
    <property type="molecule type" value="Genomic_DNA"/>
</dbReference>
<proteinExistence type="predicted"/>
<name>A0AAE0S116_9BIVA</name>
<evidence type="ECO:0000313" key="2">
    <source>
        <dbReference type="Proteomes" id="UP001195483"/>
    </source>
</evidence>
<evidence type="ECO:0000313" key="1">
    <source>
        <dbReference type="EMBL" id="KAK3583386.1"/>
    </source>
</evidence>
<sequence length="148" mass="16368">MEGTLFFINPVKVLSFCNLVNEGIRFDMAGCGATSSVHVEPSVKNGVRSSSTRSRRDRKLLHSPKMHARVDSPLRMRSCGVMIPQLLSLPFMSYDGETGSGSLVSLQEQDGAIFLLFVDSKRMVSFYPIRTPSSLKVFQVAGSQQEYS</sequence>
<dbReference type="Proteomes" id="UP001195483">
    <property type="component" value="Unassembled WGS sequence"/>
</dbReference>
<comment type="caution">
    <text evidence="1">The sequence shown here is derived from an EMBL/GenBank/DDBJ whole genome shotgun (WGS) entry which is preliminary data.</text>
</comment>